<evidence type="ECO:0000313" key="6">
    <source>
        <dbReference type="EMBL" id="CAB4907220.1"/>
    </source>
</evidence>
<evidence type="ECO:0000256" key="2">
    <source>
        <dbReference type="ARBA" id="ARBA00022692"/>
    </source>
</evidence>
<keyword evidence="4 5" id="KW-0472">Membrane</keyword>
<proteinExistence type="predicted"/>
<gene>
    <name evidence="6" type="ORF">UFOPK3610_00524</name>
</gene>
<evidence type="ECO:0000256" key="4">
    <source>
        <dbReference type="ARBA" id="ARBA00023136"/>
    </source>
</evidence>
<keyword evidence="3 5" id="KW-1133">Transmembrane helix</keyword>
<evidence type="ECO:0000256" key="1">
    <source>
        <dbReference type="ARBA" id="ARBA00004141"/>
    </source>
</evidence>
<protein>
    <submittedName>
        <fullName evidence="6">Unannotated protein</fullName>
    </submittedName>
</protein>
<keyword evidence="2 5" id="KW-0812">Transmembrane</keyword>
<feature type="transmembrane region" description="Helical" evidence="5">
    <location>
        <begin position="59"/>
        <end position="80"/>
    </location>
</feature>
<name>A0A6J7GSB2_9ZZZZ</name>
<dbReference type="Pfam" id="PF02361">
    <property type="entry name" value="CbiQ"/>
    <property type="match status" value="1"/>
</dbReference>
<comment type="subcellular location">
    <subcellularLocation>
        <location evidence="1">Membrane</location>
        <topology evidence="1">Multi-pass membrane protein</topology>
    </subcellularLocation>
</comment>
<sequence length="357" mass="37660">MSTRPRWLNPFAWWAWALGLAVMASRTTNPLVLGCVVAVAAYVVAARRPDAAWGRSFRLFLILGAWVIAIRVVLGIAFGAPDGGHVLFSLPSLALPQWAAGVRFGGDVTEPALLSLIFDGVRLAAILACVGAANSLASPSRLLKATPAALYETGVAVVVALTFAPQIVGDADRLRSARRLRGRDTRGIRGFGSVAIPVLEGALEKSLHLAAAMDSRGYGRMAHTSDARRRTIGATFLAALLCATIGAYGALDERIPTSAMVSLLVGSIAMIAVAFVIASRARIRTVYRRDPWSTPEWVTASFGLACALAAISTAASTAMQGPTTLSWPQVPLVSICAIALCVLPAWLTPIPPDRGRR</sequence>
<dbReference type="PANTHER" id="PTHR33514">
    <property type="entry name" value="PROTEIN ABCI12, CHLOROPLASTIC"/>
    <property type="match status" value="1"/>
</dbReference>
<dbReference type="CDD" id="cd16914">
    <property type="entry name" value="EcfT"/>
    <property type="match status" value="1"/>
</dbReference>
<dbReference type="GO" id="GO:0005886">
    <property type="term" value="C:plasma membrane"/>
    <property type="evidence" value="ECO:0007669"/>
    <property type="project" value="TreeGrafter"/>
</dbReference>
<dbReference type="PANTHER" id="PTHR33514:SF15">
    <property type="entry name" value="COBALT TRANSPORT PROTEIN"/>
    <property type="match status" value="1"/>
</dbReference>
<reference evidence="6" key="1">
    <citation type="submission" date="2020-05" db="EMBL/GenBank/DDBJ databases">
        <authorList>
            <person name="Chiriac C."/>
            <person name="Salcher M."/>
            <person name="Ghai R."/>
            <person name="Kavagutti S V."/>
        </authorList>
    </citation>
    <scope>NUCLEOTIDE SEQUENCE</scope>
</reference>
<accession>A0A6J7GSB2</accession>
<feature type="transmembrane region" description="Helical" evidence="5">
    <location>
        <begin position="149"/>
        <end position="169"/>
    </location>
</feature>
<organism evidence="6">
    <name type="scientific">freshwater metagenome</name>
    <dbReference type="NCBI Taxonomy" id="449393"/>
    <lineage>
        <taxon>unclassified sequences</taxon>
        <taxon>metagenomes</taxon>
        <taxon>ecological metagenomes</taxon>
    </lineage>
</organism>
<evidence type="ECO:0000256" key="5">
    <source>
        <dbReference type="SAM" id="Phobius"/>
    </source>
</evidence>
<feature type="transmembrane region" description="Helical" evidence="5">
    <location>
        <begin position="7"/>
        <end position="24"/>
    </location>
</feature>
<feature type="transmembrane region" description="Helical" evidence="5">
    <location>
        <begin position="30"/>
        <end position="47"/>
    </location>
</feature>
<evidence type="ECO:0000256" key="3">
    <source>
        <dbReference type="ARBA" id="ARBA00022989"/>
    </source>
</evidence>
<feature type="transmembrane region" description="Helical" evidence="5">
    <location>
        <begin position="297"/>
        <end position="318"/>
    </location>
</feature>
<dbReference type="AlphaFoldDB" id="A0A6J7GSB2"/>
<feature type="transmembrane region" description="Helical" evidence="5">
    <location>
        <begin position="257"/>
        <end position="277"/>
    </location>
</feature>
<dbReference type="EMBL" id="CAFBMR010000012">
    <property type="protein sequence ID" value="CAB4907220.1"/>
    <property type="molecule type" value="Genomic_DNA"/>
</dbReference>
<feature type="transmembrane region" description="Helical" evidence="5">
    <location>
        <begin position="330"/>
        <end position="347"/>
    </location>
</feature>
<dbReference type="InterPro" id="IPR003339">
    <property type="entry name" value="ABC/ECF_trnsptr_transmembrane"/>
</dbReference>
<feature type="transmembrane region" description="Helical" evidence="5">
    <location>
        <begin position="231"/>
        <end position="251"/>
    </location>
</feature>